<dbReference type="SMART" id="SM00408">
    <property type="entry name" value="IGc2"/>
    <property type="match status" value="1"/>
</dbReference>
<feature type="domain" description="Ig-like" evidence="1">
    <location>
        <begin position="1"/>
        <end position="94"/>
    </location>
</feature>
<dbReference type="PANTHER" id="PTHR23279">
    <property type="entry name" value="DEFECTIVE PROBOSCIS EXTENSION RESPONSE DPR -RELATED"/>
    <property type="match status" value="1"/>
</dbReference>
<proteinExistence type="predicted"/>
<accession>A0A1B6F873</accession>
<name>A0A1B6F873_9HEMI</name>
<dbReference type="AlphaFoldDB" id="A0A1B6F873"/>
<dbReference type="CDD" id="cd00096">
    <property type="entry name" value="Ig"/>
    <property type="match status" value="1"/>
</dbReference>
<dbReference type="SUPFAM" id="SSF48726">
    <property type="entry name" value="Immunoglobulin"/>
    <property type="match status" value="1"/>
</dbReference>
<dbReference type="EMBL" id="GECZ01023455">
    <property type="protein sequence ID" value="JAS46314.1"/>
    <property type="molecule type" value="Transcribed_RNA"/>
</dbReference>
<reference evidence="2" key="1">
    <citation type="submission" date="2015-11" db="EMBL/GenBank/DDBJ databases">
        <title>De novo transcriptome assembly of four potential Pierce s Disease insect vectors from Arizona vineyards.</title>
        <authorList>
            <person name="Tassone E.E."/>
        </authorList>
    </citation>
    <scope>NUCLEOTIDE SEQUENCE</scope>
</reference>
<feature type="non-terminal residue" evidence="2">
    <location>
        <position position="1"/>
    </location>
</feature>
<evidence type="ECO:0000313" key="2">
    <source>
        <dbReference type="EMBL" id="JAS46314.1"/>
    </source>
</evidence>
<dbReference type="InterPro" id="IPR037448">
    <property type="entry name" value="Zig-8"/>
</dbReference>
<dbReference type="InterPro" id="IPR003598">
    <property type="entry name" value="Ig_sub2"/>
</dbReference>
<dbReference type="Gene3D" id="2.60.40.10">
    <property type="entry name" value="Immunoglobulins"/>
    <property type="match status" value="1"/>
</dbReference>
<dbReference type="SMART" id="SM00409">
    <property type="entry name" value="IG"/>
    <property type="match status" value="1"/>
</dbReference>
<organism evidence="2">
    <name type="scientific">Cuerna arida</name>
    <dbReference type="NCBI Taxonomy" id="1464854"/>
    <lineage>
        <taxon>Eukaryota</taxon>
        <taxon>Metazoa</taxon>
        <taxon>Ecdysozoa</taxon>
        <taxon>Arthropoda</taxon>
        <taxon>Hexapoda</taxon>
        <taxon>Insecta</taxon>
        <taxon>Pterygota</taxon>
        <taxon>Neoptera</taxon>
        <taxon>Paraneoptera</taxon>
        <taxon>Hemiptera</taxon>
        <taxon>Auchenorrhyncha</taxon>
        <taxon>Membracoidea</taxon>
        <taxon>Cicadellidae</taxon>
        <taxon>Cicadellinae</taxon>
        <taxon>Proconiini</taxon>
        <taxon>Cuerna</taxon>
    </lineage>
</organism>
<dbReference type="InterPro" id="IPR003599">
    <property type="entry name" value="Ig_sub"/>
</dbReference>
<dbReference type="Pfam" id="PF13927">
    <property type="entry name" value="Ig_3"/>
    <property type="match status" value="1"/>
</dbReference>
<gene>
    <name evidence="3" type="ORF">g.8119</name>
    <name evidence="2" type="ORF">g.8120</name>
</gene>
<dbReference type="PROSITE" id="PS50835">
    <property type="entry name" value="IG_LIKE"/>
    <property type="match status" value="1"/>
</dbReference>
<dbReference type="InterPro" id="IPR036179">
    <property type="entry name" value="Ig-like_dom_sf"/>
</dbReference>
<sequence length="120" mass="13475">PDVVITDQRNRVVTERYYKVGSVVHLTCLASHVDTTLDKITWCRDELPIQEGISYISNVKPGSIESTLVLHDAQQHHSGDYTCRVNNLVSASVPVHVLPELRRVYYYESSPNATVSSHTP</sequence>
<dbReference type="PANTHER" id="PTHR23279:SF3">
    <property type="entry name" value="DEFECTIVE PROBOSCIS EXTENSION RESPONSE 18"/>
    <property type="match status" value="1"/>
</dbReference>
<dbReference type="InterPro" id="IPR013783">
    <property type="entry name" value="Ig-like_fold"/>
</dbReference>
<dbReference type="GO" id="GO:0050808">
    <property type="term" value="P:synapse organization"/>
    <property type="evidence" value="ECO:0007669"/>
    <property type="project" value="TreeGrafter"/>
</dbReference>
<dbReference type="InterPro" id="IPR007110">
    <property type="entry name" value="Ig-like_dom"/>
</dbReference>
<evidence type="ECO:0000259" key="1">
    <source>
        <dbReference type="PROSITE" id="PS50835"/>
    </source>
</evidence>
<dbReference type="GO" id="GO:0032589">
    <property type="term" value="C:neuron projection membrane"/>
    <property type="evidence" value="ECO:0007669"/>
    <property type="project" value="TreeGrafter"/>
</dbReference>
<evidence type="ECO:0000313" key="3">
    <source>
        <dbReference type="EMBL" id="JAS54778.1"/>
    </source>
</evidence>
<dbReference type="EMBL" id="GECZ01014991">
    <property type="protein sequence ID" value="JAS54778.1"/>
    <property type="molecule type" value="Transcribed_RNA"/>
</dbReference>
<protein>
    <recommendedName>
        <fullName evidence="1">Ig-like domain-containing protein</fullName>
    </recommendedName>
</protein>